<dbReference type="InterPro" id="IPR035423">
    <property type="entry name" value="M60-like_N"/>
</dbReference>
<dbReference type="SMART" id="SM00112">
    <property type="entry name" value="CA"/>
    <property type="match status" value="1"/>
</dbReference>
<dbReference type="Gene3D" id="2.60.40.10">
    <property type="entry name" value="Immunoglobulins"/>
    <property type="match status" value="3"/>
</dbReference>
<dbReference type="Pfam" id="PF22352">
    <property type="entry name" value="K319L-like_PKD"/>
    <property type="match status" value="1"/>
</dbReference>
<dbReference type="PROSITE" id="PS51723">
    <property type="entry name" value="PEPTIDASE_M60"/>
    <property type="match status" value="1"/>
</dbReference>
<dbReference type="InterPro" id="IPR011658">
    <property type="entry name" value="PA14_dom"/>
</dbReference>
<dbReference type="InterPro" id="IPR042279">
    <property type="entry name" value="Pep_M60_3"/>
</dbReference>
<reference evidence="5" key="1">
    <citation type="submission" date="2022-10" db="EMBL/GenBank/DDBJ databases">
        <title>Luteolibacter sp. GHJ8, whole genome shotgun sequencing project.</title>
        <authorList>
            <person name="Zhao G."/>
            <person name="Shen L."/>
        </authorList>
    </citation>
    <scope>NUCLEOTIDE SEQUENCE</scope>
    <source>
        <strain evidence="5">GHJ8</strain>
    </source>
</reference>
<dbReference type="InterPro" id="IPR031161">
    <property type="entry name" value="Peptidase_M60_dom"/>
</dbReference>
<dbReference type="InterPro" id="IPR002126">
    <property type="entry name" value="Cadherin-like_dom"/>
</dbReference>
<comment type="caution">
    <text evidence="5">The sequence shown here is derived from an EMBL/GenBank/DDBJ whole genome shotgun (WGS) entry which is preliminary data.</text>
</comment>
<dbReference type="PANTHER" id="PTHR15730:SF5">
    <property type="entry name" value="SI:CH211-210B2.2-RELATED"/>
    <property type="match status" value="1"/>
</dbReference>
<dbReference type="PROSITE" id="PS50268">
    <property type="entry name" value="CADHERIN_2"/>
    <property type="match status" value="1"/>
</dbReference>
<keyword evidence="6" id="KW-1185">Reference proteome</keyword>
<dbReference type="SUPFAM" id="SSF49313">
    <property type="entry name" value="Cadherin-like"/>
    <property type="match status" value="1"/>
</dbReference>
<dbReference type="Pfam" id="PF07691">
    <property type="entry name" value="PA14"/>
    <property type="match status" value="1"/>
</dbReference>
<dbReference type="Gene3D" id="3.40.390.80">
    <property type="entry name" value="Peptidase M60, enhancin-like domain 2"/>
    <property type="match status" value="1"/>
</dbReference>
<organism evidence="5 6">
    <name type="scientific">Luteolibacter rhizosphaerae</name>
    <dbReference type="NCBI Taxonomy" id="2989719"/>
    <lineage>
        <taxon>Bacteria</taxon>
        <taxon>Pseudomonadati</taxon>
        <taxon>Verrucomicrobiota</taxon>
        <taxon>Verrucomicrobiia</taxon>
        <taxon>Verrucomicrobiales</taxon>
        <taxon>Verrucomicrobiaceae</taxon>
        <taxon>Luteolibacter</taxon>
    </lineage>
</organism>
<feature type="signal peptide" evidence="1">
    <location>
        <begin position="1"/>
        <end position="26"/>
    </location>
</feature>
<dbReference type="Pfam" id="PF17291">
    <property type="entry name" value="M60-like_N"/>
    <property type="match status" value="1"/>
</dbReference>
<dbReference type="Pfam" id="PF00028">
    <property type="entry name" value="Cadherin"/>
    <property type="match status" value="1"/>
</dbReference>
<dbReference type="Pfam" id="PF13402">
    <property type="entry name" value="Peptidase_M60"/>
    <property type="match status" value="1"/>
</dbReference>
<evidence type="ECO:0000259" key="4">
    <source>
        <dbReference type="PROSITE" id="PS51820"/>
    </source>
</evidence>
<feature type="domain" description="Cadherin" evidence="2">
    <location>
        <begin position="779"/>
        <end position="880"/>
    </location>
</feature>
<dbReference type="SMART" id="SM01276">
    <property type="entry name" value="M60-like"/>
    <property type="match status" value="1"/>
</dbReference>
<dbReference type="Gene3D" id="2.60.120.200">
    <property type="match status" value="1"/>
</dbReference>
<dbReference type="InterPro" id="IPR051244">
    <property type="entry name" value="TCAF"/>
</dbReference>
<dbReference type="InterPro" id="IPR037524">
    <property type="entry name" value="PA14/GLEYA"/>
</dbReference>
<proteinExistence type="predicted"/>
<dbReference type="SUPFAM" id="SSF56988">
    <property type="entry name" value="Anthrax protective antigen"/>
    <property type="match status" value="1"/>
</dbReference>
<dbReference type="EMBL" id="JAPDDR010000001">
    <property type="protein sequence ID" value="MCW1912170.1"/>
    <property type="molecule type" value="Genomic_DNA"/>
</dbReference>
<feature type="domain" description="Peptidase M60" evidence="3">
    <location>
        <begin position="375"/>
        <end position="683"/>
    </location>
</feature>
<dbReference type="Gene3D" id="2.60.40.60">
    <property type="entry name" value="Cadherins"/>
    <property type="match status" value="1"/>
</dbReference>
<feature type="domain" description="PA14" evidence="4">
    <location>
        <begin position="969"/>
        <end position="1113"/>
    </location>
</feature>
<evidence type="ECO:0000313" key="6">
    <source>
        <dbReference type="Proteomes" id="UP001165653"/>
    </source>
</evidence>
<dbReference type="Pfam" id="PF17957">
    <property type="entry name" value="Big_7"/>
    <property type="match status" value="1"/>
</dbReference>
<protein>
    <submittedName>
        <fullName evidence="5">M60 family metallopeptidase</fullName>
    </submittedName>
</protein>
<evidence type="ECO:0000313" key="5">
    <source>
        <dbReference type="EMBL" id="MCW1912170.1"/>
    </source>
</evidence>
<sequence>MKPIFSSLKVLLVTLFAASSCLADLAADFGALTSGISGQAIASPGTSGTVAPFGAASFPVLLGTASPVQAPAAAGRHGDSYDPSAGRAVAFSHTGFFDTGAGARSTLFTNSILWASKQAAPAGTTVAIASSAVSSSFVSGLGYTTTAVGTNLTAANLSSAHVLVLSAHANFTASAVTNIKNFAAAGGGIVITSTPWALGASNYANANSILDPFGLCYSLDYSDDSSWTVAAAAYPAFQSALPAADALIADKEGTAVMSAANRSAAANAIFQVTQIRIDIPALAAKLALLSDSAHYGMIAPTAAAPINTTNKPVEKMIASYQSKTFDQLTPAQLFVHPSASDFPGLPTAGAATVTKTVTINGNTSVDFYMNQGGRPTRFETGLYAAPGATVTITIPGDKTAQGIQAHISPNGSQDSTFNITNWTFFPKLWRRVDLTQASTQTGHVMGGLITLMIPPGKSLGNFEVTISGAIEAPVFVLGQNTDAEWNATLKSKPAPYGYIQNSKLTIYVPKTQLAAMNNPEAVTGYWKQVMDIADEYYGYTTYRKRGEAIATARYVAAGAAYASYPIEAGWGTGSDEMLEGARINGHWGNYHELGHNYQDIFDGTFVIALSAEVDVNLFPGMIYTLLHDRTAWDGAHSTYDASSRLPKRQQYLALSDAEKTWQKAHDITPVAYDFYFNLSEAFGWQAFKTMLTRLMRYLQSPSSATDPALHALSSGDANFKRNRFYMLMCDATGRNLDSYFQRYGLGKVGAGQEITQSVKDAIAAKGYPVWTDNTPIDALSTPSNLHVSEDASPGTEIHQLVATDAEEPGTIWDYSITAGNTGNAFTIDRRTGKLRVQKVDAETLGTYNLTVQVQDNGVPRFSTTSSFTVAVDNVSEAPQLEGKLFTATSAMANGASLGTMGLAIEQGRTLGSLEIVAGNSGQFSINPATRAITVTNAASLPNPGVVVLTIRAIDSAGVSGFGTATILCNRSTGVLEERWPGASISGNPTVTNTFSSFTSGQNAAESYIRRVSGWLVPPASGVYTFWIASDDGSTLSLGADEKEPGKQAIASVSGYTGFQAWMAQPSQKSTPVFLQAGRAYYIEAIQQEGGGGDHVAVAWQGPGIAQQVIPGTALIPRNATSSFPASGALPAITITSPEEGAFLFVPGTFPITTELEENTLTISKVQFFDGETLIGEDATAPYSLDWVNPAPGTHALRARIAHTAGTVDSNARIVTVAAAGAPLLSLDSPLADEISIPANVGLVLESTVLDNTPASLAVSWSKLSGPGTVSFGNASAPDTSASFSAAGDYVLRLTASDGSQESTRDLTVHVGVTPLQLISADVNAPRTGSSSLSDGVVTISGAGNDIYGTSDQFHFYHEQVSGDFDFRARLASKTISSVGAHTALMARESLAANSAHAAVSQESSGSTYLMQRASSGASTSINIGSAVNNTPPTWMRLARTGNSIRGYISDDGVTWTEKGPITPALSGTVLLGFAVSNSESSAGAALNVATFDNISGLSSGNVGALVAAGPDQNITLPQTALAGSASDDGQPNPPGMLATRWTKLSGPGSANFANANSPVSQVSFSVPGNYLLRLVADDGQVKTFDDLAITMPSPFANWRAARFGAAAGDELVAGANADPNRNGIANLLEYAFGMDPEAQGTVSPVLLGDQGGRIRLTFTRDPSATDLDLLVQAGSDLSGEWVDLARSENGEPFGPLVPGVEVSETTSGDLLEVGLLDLPRASLPDTRRRFLRVVAIMP</sequence>
<accession>A0ABT3FYT9</accession>
<feature type="chain" id="PRO_5045642500" evidence="1">
    <location>
        <begin position="27"/>
        <end position="1738"/>
    </location>
</feature>
<dbReference type="InterPro" id="IPR015919">
    <property type="entry name" value="Cadherin-like_sf"/>
</dbReference>
<name>A0ABT3FYT9_9BACT</name>
<dbReference type="Proteomes" id="UP001165653">
    <property type="component" value="Unassembled WGS sequence"/>
</dbReference>
<dbReference type="SMART" id="SM00758">
    <property type="entry name" value="PA14"/>
    <property type="match status" value="1"/>
</dbReference>
<dbReference type="PROSITE" id="PS51257">
    <property type="entry name" value="PROKAR_LIPOPROTEIN"/>
    <property type="match status" value="1"/>
</dbReference>
<dbReference type="CDD" id="cd11304">
    <property type="entry name" value="Cadherin_repeat"/>
    <property type="match status" value="2"/>
</dbReference>
<dbReference type="Gene3D" id="1.10.390.30">
    <property type="entry name" value="Peptidase M60, enhancin-like domain 3"/>
    <property type="match status" value="1"/>
</dbReference>
<dbReference type="InterPro" id="IPR013783">
    <property type="entry name" value="Ig-like_fold"/>
</dbReference>
<evidence type="ECO:0000256" key="1">
    <source>
        <dbReference type="SAM" id="SignalP"/>
    </source>
</evidence>
<dbReference type="PROSITE" id="PS51820">
    <property type="entry name" value="PA14"/>
    <property type="match status" value="1"/>
</dbReference>
<dbReference type="PANTHER" id="PTHR15730">
    <property type="entry name" value="EXPERIMENTAL AUTOIMMUNE PROSTATITIS ANTIGEN 2-RELATED"/>
    <property type="match status" value="1"/>
</dbReference>
<keyword evidence="1" id="KW-0732">Signal</keyword>
<evidence type="ECO:0000259" key="3">
    <source>
        <dbReference type="PROSITE" id="PS51723"/>
    </source>
</evidence>
<dbReference type="Gene3D" id="2.60.120.1560">
    <property type="match status" value="1"/>
</dbReference>
<gene>
    <name evidence="5" type="ORF">OJ996_01210</name>
</gene>
<evidence type="ECO:0000259" key="2">
    <source>
        <dbReference type="PROSITE" id="PS50268"/>
    </source>
</evidence>